<dbReference type="GO" id="GO:0016651">
    <property type="term" value="F:oxidoreductase activity, acting on NAD(P)H"/>
    <property type="evidence" value="ECO:0007669"/>
    <property type="project" value="InterPro"/>
</dbReference>
<dbReference type="InterPro" id="IPR013154">
    <property type="entry name" value="ADH-like_N"/>
</dbReference>
<evidence type="ECO:0000256" key="2">
    <source>
        <dbReference type="ARBA" id="ARBA00011245"/>
    </source>
</evidence>
<dbReference type="PANTHER" id="PTHR45348">
    <property type="entry name" value="HYPOTHETICAL OXIDOREDUCTASE (EUROFUNG)"/>
    <property type="match status" value="1"/>
</dbReference>
<dbReference type="InterPro" id="IPR011032">
    <property type="entry name" value="GroES-like_sf"/>
</dbReference>
<dbReference type="Gene3D" id="3.40.50.720">
    <property type="entry name" value="NAD(P)-binding Rossmann-like Domain"/>
    <property type="match status" value="1"/>
</dbReference>
<feature type="domain" description="Enoyl reductase (ER)" evidence="6">
    <location>
        <begin position="21"/>
        <end position="362"/>
    </location>
</feature>
<protein>
    <submittedName>
        <fullName evidence="7">Putative zinc binding dehydrogenase</fullName>
    </submittedName>
</protein>
<name>A0A1Y1YYG9_9PLEO</name>
<evidence type="ECO:0000313" key="7">
    <source>
        <dbReference type="EMBL" id="ORY02747.1"/>
    </source>
</evidence>
<keyword evidence="4" id="KW-0521">NADP</keyword>
<dbReference type="Pfam" id="PF08240">
    <property type="entry name" value="ADH_N"/>
    <property type="match status" value="1"/>
</dbReference>
<dbReference type="SUPFAM" id="SSF51735">
    <property type="entry name" value="NAD(P)-binding Rossmann-fold domains"/>
    <property type="match status" value="1"/>
</dbReference>
<evidence type="ECO:0000256" key="5">
    <source>
        <dbReference type="ARBA" id="ARBA00023002"/>
    </source>
</evidence>
<dbReference type="OrthoDB" id="48317at2759"/>
<sequence length="366" mass="38557">MAIPGVQTALVQTGAIFSGPGLPLTVSESVIIPELPTSHHVLVRVLAVALNPTDHKMVTHFPVSGNQVGCDFCGIVEKTSQSSTSSFPVGTRVCGGTFPYSQTESQSGAFAQWISVDSRLILKVPDSMDDFQGAALGGVGWGTAGLAFYDSEALDLKGSPSKPTTTNEPVLVYGGATASGTMACQLLKLSGYAPIAVTSTASAALAIKHGAVGIAIYTSPNCVQMIKEMANGRPIRKVLDCITSGESAAHSFGAMARTGGRYVCLEELDKALQTRRAIRTKEVMGYEGLGVRVDLGPTPYSRQANRELFDITARVAAEMQRAIDVGSLSPHPVREVPGKWEGIINGLSMLQRGEVRGQKLVVRIAP</sequence>
<dbReference type="Proteomes" id="UP000193144">
    <property type="component" value="Unassembled WGS sequence"/>
</dbReference>
<evidence type="ECO:0000256" key="4">
    <source>
        <dbReference type="ARBA" id="ARBA00022857"/>
    </source>
</evidence>
<gene>
    <name evidence="7" type="ORF">BCR34DRAFT_627482</name>
</gene>
<dbReference type="GO" id="GO:0000166">
    <property type="term" value="F:nucleotide binding"/>
    <property type="evidence" value="ECO:0007669"/>
    <property type="project" value="UniProtKB-KW"/>
</dbReference>
<dbReference type="STRING" id="1231657.A0A1Y1YYG9"/>
<dbReference type="InterPro" id="IPR020843">
    <property type="entry name" value="ER"/>
</dbReference>
<keyword evidence="5" id="KW-0560">Oxidoreductase</keyword>
<dbReference type="SMART" id="SM00829">
    <property type="entry name" value="PKS_ER"/>
    <property type="match status" value="1"/>
</dbReference>
<comment type="caution">
    <text evidence="7">The sequence shown here is derived from an EMBL/GenBank/DDBJ whole genome shotgun (WGS) entry which is preliminary data.</text>
</comment>
<evidence type="ECO:0000313" key="8">
    <source>
        <dbReference type="Proteomes" id="UP000193144"/>
    </source>
</evidence>
<dbReference type="InterPro" id="IPR036291">
    <property type="entry name" value="NAD(P)-bd_dom_sf"/>
</dbReference>
<reference evidence="7 8" key="1">
    <citation type="submission" date="2016-07" db="EMBL/GenBank/DDBJ databases">
        <title>Pervasive Adenine N6-methylation of Active Genes in Fungi.</title>
        <authorList>
            <consortium name="DOE Joint Genome Institute"/>
            <person name="Mondo S.J."/>
            <person name="Dannebaum R.O."/>
            <person name="Kuo R.C."/>
            <person name="Labutti K."/>
            <person name="Haridas S."/>
            <person name="Kuo A."/>
            <person name="Salamov A."/>
            <person name="Ahrendt S.R."/>
            <person name="Lipzen A."/>
            <person name="Sullivan W."/>
            <person name="Andreopoulos W.B."/>
            <person name="Clum A."/>
            <person name="Lindquist E."/>
            <person name="Daum C."/>
            <person name="Ramamoorthy G.K."/>
            <person name="Gryganskyi A."/>
            <person name="Culley D."/>
            <person name="Magnuson J.K."/>
            <person name="James T.Y."/>
            <person name="O'Malley M.A."/>
            <person name="Stajich J.E."/>
            <person name="Spatafora J.W."/>
            <person name="Visel A."/>
            <person name="Grigoriev I.V."/>
        </authorList>
    </citation>
    <scope>NUCLEOTIDE SEQUENCE [LARGE SCALE GENOMIC DNA]</scope>
    <source>
        <strain evidence="7 8">CBS 115471</strain>
    </source>
</reference>
<dbReference type="CDD" id="cd08249">
    <property type="entry name" value="enoyl_reductase_like"/>
    <property type="match status" value="1"/>
</dbReference>
<dbReference type="Gene3D" id="3.90.180.10">
    <property type="entry name" value="Medium-chain alcohol dehydrogenases, catalytic domain"/>
    <property type="match status" value="1"/>
</dbReference>
<dbReference type="AlphaFoldDB" id="A0A1Y1YYG9"/>
<comment type="similarity">
    <text evidence="1">Belongs to the zinc-containing alcohol dehydrogenase family.</text>
</comment>
<keyword evidence="3" id="KW-0547">Nucleotide-binding</keyword>
<evidence type="ECO:0000256" key="1">
    <source>
        <dbReference type="ARBA" id="ARBA00008072"/>
    </source>
</evidence>
<comment type="subunit">
    <text evidence="2">Monomer.</text>
</comment>
<proteinExistence type="inferred from homology"/>
<dbReference type="PANTHER" id="PTHR45348:SF1">
    <property type="entry name" value="TRANS-ENOYL REDUCTASE STHE"/>
    <property type="match status" value="1"/>
</dbReference>
<accession>A0A1Y1YYG9</accession>
<evidence type="ECO:0000259" key="6">
    <source>
        <dbReference type="SMART" id="SM00829"/>
    </source>
</evidence>
<organism evidence="7 8">
    <name type="scientific">Clohesyomyces aquaticus</name>
    <dbReference type="NCBI Taxonomy" id="1231657"/>
    <lineage>
        <taxon>Eukaryota</taxon>
        <taxon>Fungi</taxon>
        <taxon>Dikarya</taxon>
        <taxon>Ascomycota</taxon>
        <taxon>Pezizomycotina</taxon>
        <taxon>Dothideomycetes</taxon>
        <taxon>Pleosporomycetidae</taxon>
        <taxon>Pleosporales</taxon>
        <taxon>Lindgomycetaceae</taxon>
        <taxon>Clohesyomyces</taxon>
    </lineage>
</organism>
<dbReference type="InterPro" id="IPR047122">
    <property type="entry name" value="Trans-enoyl_RdTase-like"/>
</dbReference>
<dbReference type="EMBL" id="MCFA01000154">
    <property type="protein sequence ID" value="ORY02747.1"/>
    <property type="molecule type" value="Genomic_DNA"/>
</dbReference>
<keyword evidence="8" id="KW-1185">Reference proteome</keyword>
<evidence type="ECO:0000256" key="3">
    <source>
        <dbReference type="ARBA" id="ARBA00022741"/>
    </source>
</evidence>
<dbReference type="SUPFAM" id="SSF50129">
    <property type="entry name" value="GroES-like"/>
    <property type="match status" value="1"/>
</dbReference>